<feature type="compositionally biased region" description="Low complexity" evidence="12">
    <location>
        <begin position="68"/>
        <end position="77"/>
    </location>
</feature>
<dbReference type="Pfam" id="PF00096">
    <property type="entry name" value="zf-C2H2"/>
    <property type="match status" value="5"/>
</dbReference>
<feature type="domain" description="C2H2-type" evidence="13">
    <location>
        <begin position="246"/>
        <end position="273"/>
    </location>
</feature>
<comment type="subcellular location">
    <subcellularLocation>
        <location evidence="1">Nucleus</location>
    </subcellularLocation>
</comment>
<evidence type="ECO:0000256" key="9">
    <source>
        <dbReference type="ARBA" id="ARBA00023163"/>
    </source>
</evidence>
<dbReference type="SMART" id="SM00355">
    <property type="entry name" value="ZnF_C2H2"/>
    <property type="match status" value="7"/>
</dbReference>
<evidence type="ECO:0000256" key="1">
    <source>
        <dbReference type="ARBA" id="ARBA00004123"/>
    </source>
</evidence>
<feature type="domain" description="C2H2-type" evidence="13">
    <location>
        <begin position="302"/>
        <end position="329"/>
    </location>
</feature>
<dbReference type="Proteomes" id="UP000694403">
    <property type="component" value="Unplaced"/>
</dbReference>
<feature type="domain" description="C2H2-type" evidence="13">
    <location>
        <begin position="274"/>
        <end position="301"/>
    </location>
</feature>
<evidence type="ECO:0000256" key="2">
    <source>
        <dbReference type="ARBA" id="ARBA00006991"/>
    </source>
</evidence>
<name>A0A8C3S1V7_CHESE</name>
<dbReference type="GO" id="GO:0000981">
    <property type="term" value="F:DNA-binding transcription factor activity, RNA polymerase II-specific"/>
    <property type="evidence" value="ECO:0007669"/>
    <property type="project" value="TreeGrafter"/>
</dbReference>
<feature type="region of interest" description="Disordered" evidence="12">
    <location>
        <begin position="56"/>
        <end position="106"/>
    </location>
</feature>
<dbReference type="PANTHER" id="PTHR14003">
    <property type="entry name" value="TRANSCRIPTIONAL REPRESSOR PROTEIN YY"/>
    <property type="match status" value="1"/>
</dbReference>
<evidence type="ECO:0000256" key="5">
    <source>
        <dbReference type="ARBA" id="ARBA00022771"/>
    </source>
</evidence>
<keyword evidence="4" id="KW-0677">Repeat</keyword>
<feature type="domain" description="C2H2-type" evidence="13">
    <location>
        <begin position="330"/>
        <end position="357"/>
    </location>
</feature>
<keyword evidence="8" id="KW-0238">DNA-binding</keyword>
<keyword evidence="6" id="KW-0862">Zinc</keyword>
<accession>A0A8C3S1V7</accession>
<feature type="domain" description="C2H2-type" evidence="13">
    <location>
        <begin position="190"/>
        <end position="217"/>
    </location>
</feature>
<dbReference type="SUPFAM" id="SSF57667">
    <property type="entry name" value="beta-beta-alpha zinc fingers"/>
    <property type="match status" value="4"/>
</dbReference>
<keyword evidence="15" id="KW-1185">Reference proteome</keyword>
<comment type="similarity">
    <text evidence="2">Belongs to the krueppel C2H2-type zinc-finger protein family.</text>
</comment>
<evidence type="ECO:0000256" key="7">
    <source>
        <dbReference type="ARBA" id="ARBA00023015"/>
    </source>
</evidence>
<dbReference type="FunFam" id="3.30.160.60:FF:000624">
    <property type="entry name" value="zinc finger protein 697"/>
    <property type="match status" value="2"/>
</dbReference>
<keyword evidence="3" id="KW-0479">Metal-binding</keyword>
<evidence type="ECO:0000259" key="13">
    <source>
        <dbReference type="PROSITE" id="PS50157"/>
    </source>
</evidence>
<proteinExistence type="inferred from homology"/>
<feature type="region of interest" description="Disordered" evidence="12">
    <location>
        <begin position="126"/>
        <end position="160"/>
    </location>
</feature>
<evidence type="ECO:0000256" key="3">
    <source>
        <dbReference type="ARBA" id="ARBA00022723"/>
    </source>
</evidence>
<feature type="domain" description="C2H2-type" evidence="13">
    <location>
        <begin position="162"/>
        <end position="189"/>
    </location>
</feature>
<reference evidence="14" key="1">
    <citation type="submission" date="2025-08" db="UniProtKB">
        <authorList>
            <consortium name="Ensembl"/>
        </authorList>
    </citation>
    <scope>IDENTIFICATION</scope>
</reference>
<dbReference type="FunFam" id="3.30.160.60:FF:001857">
    <property type="entry name" value="Uncharacterized protein"/>
    <property type="match status" value="1"/>
</dbReference>
<dbReference type="GO" id="GO:0000785">
    <property type="term" value="C:chromatin"/>
    <property type="evidence" value="ECO:0007669"/>
    <property type="project" value="TreeGrafter"/>
</dbReference>
<dbReference type="GO" id="GO:0031519">
    <property type="term" value="C:PcG protein complex"/>
    <property type="evidence" value="ECO:0007669"/>
    <property type="project" value="TreeGrafter"/>
</dbReference>
<dbReference type="InterPro" id="IPR013087">
    <property type="entry name" value="Znf_C2H2_type"/>
</dbReference>
<feature type="compositionally biased region" description="Basic and acidic residues" evidence="12">
    <location>
        <begin position="78"/>
        <end position="92"/>
    </location>
</feature>
<dbReference type="FunFam" id="3.30.160.60:FF:000100">
    <property type="entry name" value="Zinc finger 45-like"/>
    <property type="match status" value="1"/>
</dbReference>
<dbReference type="GO" id="GO:0008270">
    <property type="term" value="F:zinc ion binding"/>
    <property type="evidence" value="ECO:0007669"/>
    <property type="project" value="UniProtKB-KW"/>
</dbReference>
<evidence type="ECO:0000256" key="12">
    <source>
        <dbReference type="SAM" id="MobiDB-lite"/>
    </source>
</evidence>
<evidence type="ECO:0000256" key="6">
    <source>
        <dbReference type="ARBA" id="ARBA00022833"/>
    </source>
</evidence>
<dbReference type="GO" id="GO:0005667">
    <property type="term" value="C:transcription regulator complex"/>
    <property type="evidence" value="ECO:0007669"/>
    <property type="project" value="TreeGrafter"/>
</dbReference>
<dbReference type="PROSITE" id="PS00028">
    <property type="entry name" value="ZINC_FINGER_C2H2_1"/>
    <property type="match status" value="7"/>
</dbReference>
<reference evidence="14" key="2">
    <citation type="submission" date="2025-09" db="UniProtKB">
        <authorList>
            <consortium name="Ensembl"/>
        </authorList>
    </citation>
    <scope>IDENTIFICATION</scope>
</reference>
<organism evidence="14 15">
    <name type="scientific">Chelydra serpentina</name>
    <name type="common">Snapping turtle</name>
    <name type="synonym">Testudo serpentina</name>
    <dbReference type="NCBI Taxonomy" id="8475"/>
    <lineage>
        <taxon>Eukaryota</taxon>
        <taxon>Metazoa</taxon>
        <taxon>Chordata</taxon>
        <taxon>Craniata</taxon>
        <taxon>Vertebrata</taxon>
        <taxon>Euteleostomi</taxon>
        <taxon>Archelosauria</taxon>
        <taxon>Testudinata</taxon>
        <taxon>Testudines</taxon>
        <taxon>Cryptodira</taxon>
        <taxon>Durocryptodira</taxon>
        <taxon>Americhelydia</taxon>
        <taxon>Chelydroidea</taxon>
        <taxon>Chelydridae</taxon>
        <taxon>Chelydra</taxon>
    </lineage>
</organism>
<evidence type="ECO:0000313" key="14">
    <source>
        <dbReference type="Ensembl" id="ENSCSRP00000008377.1"/>
    </source>
</evidence>
<evidence type="ECO:0000313" key="15">
    <source>
        <dbReference type="Proteomes" id="UP000694403"/>
    </source>
</evidence>
<dbReference type="FunFam" id="3.30.160.60:FF:000410">
    <property type="entry name" value="Zinc finger protein 777"/>
    <property type="match status" value="1"/>
</dbReference>
<feature type="domain" description="C2H2-type" evidence="13">
    <location>
        <begin position="218"/>
        <end position="245"/>
    </location>
</feature>
<evidence type="ECO:0000256" key="11">
    <source>
        <dbReference type="PROSITE-ProRule" id="PRU00042"/>
    </source>
</evidence>
<evidence type="ECO:0000256" key="10">
    <source>
        <dbReference type="ARBA" id="ARBA00023242"/>
    </source>
</evidence>
<dbReference type="FunFam" id="3.30.160.60:FF:002343">
    <property type="entry name" value="Zinc finger protein 33A"/>
    <property type="match status" value="3"/>
</dbReference>
<keyword evidence="9" id="KW-0804">Transcription</keyword>
<keyword evidence="10" id="KW-0539">Nucleus</keyword>
<dbReference type="Ensembl" id="ENSCSRT00000008659.1">
    <property type="protein sequence ID" value="ENSCSRP00000008377.1"/>
    <property type="gene ID" value="ENSCSRG00000006205.1"/>
</dbReference>
<protein>
    <recommendedName>
        <fullName evidence="13">C2H2-type domain-containing protein</fullName>
    </recommendedName>
</protein>
<dbReference type="PROSITE" id="PS50157">
    <property type="entry name" value="ZINC_FINGER_C2H2_2"/>
    <property type="match status" value="7"/>
</dbReference>
<dbReference type="InterPro" id="IPR036236">
    <property type="entry name" value="Znf_C2H2_sf"/>
</dbReference>
<keyword evidence="5 11" id="KW-0863">Zinc-finger</keyword>
<evidence type="ECO:0000256" key="8">
    <source>
        <dbReference type="ARBA" id="ARBA00023125"/>
    </source>
</evidence>
<keyword evidence="7" id="KW-0805">Transcription regulation</keyword>
<dbReference type="PANTHER" id="PTHR14003:SF23">
    <property type="entry name" value="ZINC FINGER PROTEIN 143"/>
    <property type="match status" value="1"/>
</dbReference>
<dbReference type="AlphaFoldDB" id="A0A8C3S1V7"/>
<dbReference type="Gene3D" id="3.30.160.60">
    <property type="entry name" value="Classic Zinc Finger"/>
    <property type="match status" value="8"/>
</dbReference>
<sequence length="375" mass="41240">MCDPPGRHGGGGNILLDKLAHTKFASPEEGLCVARKYSHLPCLSAILGPTLLHNTAWPSPGVRVPNQRSSVRWSVGRSRVEGSPRAGERGDPRAPAQVSHEGNEDSDALALQGTVSGIAGEKGLQLLEPKSCKSEGGSRQKPRTQAGDPPGGRAGRVAERPHACPDCEKSFKDRTALIIHQRIHTGEKPFACAECGKRFTQKQHLSTHQRVHAGERPFSCAQCGSSFRLRKVFLTHQRVHAGELPFTCADCGKIFNHKHHLITHRRTHTGERPFPCAQCGKSFTQKHHLLSHQRSHTGKRPFPCAQCGKRFKDKTPLSIHQVVHTGEKPFCCEACGKIFSHKHHLVIHRRTHTGEKPFACAECGKRFTQKGVTAL</sequence>
<dbReference type="GO" id="GO:0000978">
    <property type="term" value="F:RNA polymerase II cis-regulatory region sequence-specific DNA binding"/>
    <property type="evidence" value="ECO:0007669"/>
    <property type="project" value="TreeGrafter"/>
</dbReference>
<evidence type="ECO:0000256" key="4">
    <source>
        <dbReference type="ARBA" id="ARBA00022737"/>
    </source>
</evidence>